<organism evidence="1 2">
    <name type="scientific">Aliikangiella marina</name>
    <dbReference type="NCBI Taxonomy" id="1712262"/>
    <lineage>
        <taxon>Bacteria</taxon>
        <taxon>Pseudomonadati</taxon>
        <taxon>Pseudomonadota</taxon>
        <taxon>Gammaproteobacteria</taxon>
        <taxon>Oceanospirillales</taxon>
        <taxon>Pleioneaceae</taxon>
        <taxon>Aliikangiella</taxon>
    </lineage>
</organism>
<evidence type="ECO:0000313" key="1">
    <source>
        <dbReference type="EMBL" id="TQV75557.1"/>
    </source>
</evidence>
<dbReference type="PANTHER" id="PTHR43739">
    <property type="entry name" value="XYLOGLUCANASE (EUROFUNG)"/>
    <property type="match status" value="1"/>
</dbReference>
<protein>
    <submittedName>
        <fullName evidence="1">Exo-alpha-sialidase</fullName>
    </submittedName>
</protein>
<dbReference type="RefSeq" id="WP_142942171.1">
    <property type="nucleotide sequence ID" value="NZ_VIKR01000002.1"/>
</dbReference>
<dbReference type="InterPro" id="IPR052025">
    <property type="entry name" value="Xyloglucanase_GH74"/>
</dbReference>
<dbReference type="OrthoDB" id="9813892at2"/>
<comment type="caution">
    <text evidence="1">The sequence shown here is derived from an EMBL/GenBank/DDBJ whole genome shotgun (WGS) entry which is preliminary data.</text>
</comment>
<dbReference type="AlphaFoldDB" id="A0A545TEA7"/>
<dbReference type="Gene3D" id="2.130.10.10">
    <property type="entry name" value="YVTN repeat-like/Quinoprotein amine dehydrogenase"/>
    <property type="match status" value="1"/>
</dbReference>
<dbReference type="PANTHER" id="PTHR43739:SF5">
    <property type="entry name" value="EXO-ALPHA-SIALIDASE"/>
    <property type="match status" value="1"/>
</dbReference>
<sequence length="361" mass="40690">MNTLALIATRKGLFKLTHEKQIEEVAFIGDPVSMILAHPDKPLWYAALDLGHFGVKLHRSEDSGATWTEVSTPSYPQVNRDEKQEGDSLKLIWSLEFADPNDLMKLWAGTVPGGLFYSDDSGQSWTLNKTLWQQKQTSEWFGGGFDEPGIHSICVDPRNHHEVKVAISCGGVWVTEDFGANWRAGAQGMRAEYMPPDKTFDINIQDPHRMVQCAHDPDKFWTQHHNGIFYSDDNCQSWHECKNVSPSGFGFAVAVHPNNANKAWFVPGVKDESRIPVNAKFIVNYTEDRGKTFSALDNGLPTEKCYDLVFRHGLDIDHNGEKLLLGSTTGNLWLSEDQGQNWQCISNHLPPIYAVRFLRCS</sequence>
<reference evidence="1 2" key="1">
    <citation type="submission" date="2019-06" db="EMBL/GenBank/DDBJ databases">
        <title>Draft genome of Aliikangiella marina GYP-15.</title>
        <authorList>
            <person name="Wang G."/>
        </authorList>
    </citation>
    <scope>NUCLEOTIDE SEQUENCE [LARGE SCALE GENOMIC DNA]</scope>
    <source>
        <strain evidence="1 2">GYP-15</strain>
    </source>
</reference>
<evidence type="ECO:0000313" key="2">
    <source>
        <dbReference type="Proteomes" id="UP000317839"/>
    </source>
</evidence>
<dbReference type="SUPFAM" id="SSF110296">
    <property type="entry name" value="Oligoxyloglucan reducing end-specific cellobiohydrolase"/>
    <property type="match status" value="1"/>
</dbReference>
<dbReference type="EMBL" id="VIKR01000002">
    <property type="protein sequence ID" value="TQV75557.1"/>
    <property type="molecule type" value="Genomic_DNA"/>
</dbReference>
<proteinExistence type="predicted"/>
<accession>A0A545TEA7</accession>
<name>A0A545TEA7_9GAMM</name>
<dbReference type="Proteomes" id="UP000317839">
    <property type="component" value="Unassembled WGS sequence"/>
</dbReference>
<dbReference type="CDD" id="cd15482">
    <property type="entry name" value="Sialidase_non-viral"/>
    <property type="match status" value="2"/>
</dbReference>
<dbReference type="InterPro" id="IPR015943">
    <property type="entry name" value="WD40/YVTN_repeat-like_dom_sf"/>
</dbReference>
<gene>
    <name evidence="1" type="ORF">FLL45_11625</name>
</gene>
<keyword evidence="2" id="KW-1185">Reference proteome</keyword>
<dbReference type="GO" id="GO:0010411">
    <property type="term" value="P:xyloglucan metabolic process"/>
    <property type="evidence" value="ECO:0007669"/>
    <property type="project" value="TreeGrafter"/>
</dbReference>